<dbReference type="NCBIfam" id="TIGR00229">
    <property type="entry name" value="sensory_box"/>
    <property type="match status" value="1"/>
</dbReference>
<dbReference type="Gene3D" id="3.30.450.20">
    <property type="entry name" value="PAS domain"/>
    <property type="match status" value="1"/>
</dbReference>
<dbReference type="InterPro" id="IPR035965">
    <property type="entry name" value="PAS-like_dom_sf"/>
</dbReference>
<dbReference type="Pfam" id="PF00563">
    <property type="entry name" value="EAL"/>
    <property type="match status" value="1"/>
</dbReference>
<dbReference type="SUPFAM" id="SSF55785">
    <property type="entry name" value="PYP-like sensor domain (PAS domain)"/>
    <property type="match status" value="1"/>
</dbReference>
<dbReference type="SMART" id="SM00267">
    <property type="entry name" value="GGDEF"/>
    <property type="match status" value="1"/>
</dbReference>
<evidence type="ECO:0000313" key="7">
    <source>
        <dbReference type="EMBL" id="MCL2915027.1"/>
    </source>
</evidence>
<protein>
    <submittedName>
        <fullName evidence="7">EAL domain-containing protein</fullName>
    </submittedName>
</protein>
<evidence type="ECO:0000259" key="4">
    <source>
        <dbReference type="PROSITE" id="PS50113"/>
    </source>
</evidence>
<evidence type="ECO:0000313" key="8">
    <source>
        <dbReference type="Proteomes" id="UP001202831"/>
    </source>
</evidence>
<sequence length="812" mass="91843">MRIFSRPPLMLLAALLLVLIAGVTLGVGFRYEGLQQVAQAKEDTQARLNQQLQRMSHVLRNALKQGDVSRVRQELSLITIDLNFLSFLVLSPSGHIDYANYLIWEGNNAGEMIAGYWPKLHQQAIKHNEAIFSFDDSSDRLQSYFPVSGFDNGQEQFLLFVQYDIKPELNALQHGLKQRFYVLAMLAVLVIVLALVLLYMIVIRPLGSIASDGPIQGYATREFKLIQKKLHWYRQQRKQLQERLSDSEQRWLFAVDGSQNGIWDWNIATGQVYLSERWKGMLGYRPDELESDFEAWTTRVHPDDKERVLEELNQFIDGTIPEFENVHRLRHKDGHYVWVLDRAMQVSWDMRGNPTRIIGSHTDVSENIRNEEAIAFQANHDALTHLANRSAVMDTLEQHLQQADEHTRTAALFVLDLDNFKTINEALGHQAGDRLLVQVANRLSGYFANNALVARLGGDEFAVLAYGVGQDADTATNRALALGGGIRRLMSRPFMLDSQPMTISASVGICLVDSRPDSPEDLLKWADIAMYQAKQEGRNHCCVYNEAMEHNAMDSLWLHNELRYAIERNQFCLVFQPIMDARGEVVSAETLLRWYHPERGFISPAEFIPVAENSGVILDIGNWVLEEVCRFVVRMRSSGQDVPAIAVNVSARQFNQSGFAPQLFDLLERTQVASSAMELEVTEYALLNNVDAISERMAALKEHGLHIAIDDFGTGYSSLSYLQSLPLSRLKVDASFVQKIGEDSASDAIVKAVVDMGHSLGLEVVAEGVETKEQLRYLQQLGCDYFQGYLFSKPLAEGDFITYIQRQRQLAV</sequence>
<gene>
    <name evidence="7" type="ORF">L2725_14800</name>
</gene>
<keyword evidence="2" id="KW-1133">Transmembrane helix</keyword>
<dbReference type="PROSITE" id="PS50887">
    <property type="entry name" value="GGDEF"/>
    <property type="match status" value="1"/>
</dbReference>
<keyword evidence="2" id="KW-0812">Transmembrane</keyword>
<dbReference type="SMART" id="SM00086">
    <property type="entry name" value="PAC"/>
    <property type="match status" value="1"/>
</dbReference>
<dbReference type="PANTHER" id="PTHR44757:SF2">
    <property type="entry name" value="BIOFILM ARCHITECTURE MAINTENANCE PROTEIN MBAA"/>
    <property type="match status" value="1"/>
</dbReference>
<feature type="transmembrane region" description="Helical" evidence="2">
    <location>
        <begin position="180"/>
        <end position="202"/>
    </location>
</feature>
<dbReference type="CDD" id="cd00130">
    <property type="entry name" value="PAS"/>
    <property type="match status" value="1"/>
</dbReference>
<keyword evidence="1" id="KW-0175">Coiled coil</keyword>
<evidence type="ECO:0000259" key="5">
    <source>
        <dbReference type="PROSITE" id="PS50883"/>
    </source>
</evidence>
<dbReference type="InterPro" id="IPR000700">
    <property type="entry name" value="PAS-assoc_C"/>
</dbReference>
<dbReference type="PROSITE" id="PS50113">
    <property type="entry name" value="PAC"/>
    <property type="match status" value="1"/>
</dbReference>
<dbReference type="InterPro" id="IPR043128">
    <property type="entry name" value="Rev_trsase/Diguanyl_cyclase"/>
</dbReference>
<reference evidence="7 8" key="1">
    <citation type="submission" date="2022-01" db="EMBL/GenBank/DDBJ databases">
        <title>Whole genome-based taxonomy of the Shewanellaceae.</title>
        <authorList>
            <person name="Martin-Rodriguez A.J."/>
        </authorList>
    </citation>
    <scope>NUCLEOTIDE SEQUENCE [LARGE SCALE GENOMIC DNA]</scope>
    <source>
        <strain evidence="7 8">DSM 21332</strain>
    </source>
</reference>
<dbReference type="NCBIfam" id="TIGR00254">
    <property type="entry name" value="GGDEF"/>
    <property type="match status" value="1"/>
</dbReference>
<dbReference type="SMART" id="SM00091">
    <property type="entry name" value="PAS"/>
    <property type="match status" value="1"/>
</dbReference>
<dbReference type="InterPro" id="IPR001610">
    <property type="entry name" value="PAC"/>
</dbReference>
<dbReference type="SUPFAM" id="SSF141868">
    <property type="entry name" value="EAL domain-like"/>
    <property type="match status" value="1"/>
</dbReference>
<evidence type="ECO:0000256" key="1">
    <source>
        <dbReference type="SAM" id="Coils"/>
    </source>
</evidence>
<dbReference type="RefSeq" id="WP_249249649.1">
    <property type="nucleotide sequence ID" value="NZ_JAKIKT010000006.1"/>
</dbReference>
<dbReference type="SMART" id="SM00052">
    <property type="entry name" value="EAL"/>
    <property type="match status" value="1"/>
</dbReference>
<dbReference type="CDD" id="cd01948">
    <property type="entry name" value="EAL"/>
    <property type="match status" value="1"/>
</dbReference>
<dbReference type="InterPro" id="IPR052155">
    <property type="entry name" value="Biofilm_reg_signaling"/>
</dbReference>
<dbReference type="CDD" id="cd01949">
    <property type="entry name" value="GGDEF"/>
    <property type="match status" value="1"/>
</dbReference>
<keyword evidence="2" id="KW-0472">Membrane</keyword>
<evidence type="ECO:0000259" key="6">
    <source>
        <dbReference type="PROSITE" id="PS50887"/>
    </source>
</evidence>
<feature type="domain" description="GGDEF" evidence="6">
    <location>
        <begin position="408"/>
        <end position="546"/>
    </location>
</feature>
<dbReference type="Gene3D" id="3.30.70.270">
    <property type="match status" value="1"/>
</dbReference>
<dbReference type="InterPro" id="IPR001633">
    <property type="entry name" value="EAL_dom"/>
</dbReference>
<name>A0ABT0N993_9GAMM</name>
<dbReference type="InterPro" id="IPR029787">
    <property type="entry name" value="Nucleotide_cyclase"/>
</dbReference>
<proteinExistence type="predicted"/>
<keyword evidence="8" id="KW-1185">Reference proteome</keyword>
<comment type="caution">
    <text evidence="7">The sequence shown here is derived from an EMBL/GenBank/DDBJ whole genome shotgun (WGS) entry which is preliminary data.</text>
</comment>
<feature type="domain" description="PAC" evidence="4">
    <location>
        <begin position="323"/>
        <end position="376"/>
    </location>
</feature>
<dbReference type="PROSITE" id="PS50112">
    <property type="entry name" value="PAS"/>
    <property type="match status" value="1"/>
</dbReference>
<dbReference type="Pfam" id="PF00990">
    <property type="entry name" value="GGDEF"/>
    <property type="match status" value="1"/>
</dbReference>
<feature type="domain" description="PAS" evidence="3">
    <location>
        <begin position="247"/>
        <end position="319"/>
    </location>
</feature>
<feature type="domain" description="EAL" evidence="5">
    <location>
        <begin position="555"/>
        <end position="808"/>
    </location>
</feature>
<dbReference type="InterPro" id="IPR035919">
    <property type="entry name" value="EAL_sf"/>
</dbReference>
<dbReference type="Pfam" id="PF08447">
    <property type="entry name" value="PAS_3"/>
    <property type="match status" value="1"/>
</dbReference>
<dbReference type="PANTHER" id="PTHR44757">
    <property type="entry name" value="DIGUANYLATE CYCLASE DGCP"/>
    <property type="match status" value="1"/>
</dbReference>
<dbReference type="SUPFAM" id="SSF55073">
    <property type="entry name" value="Nucleotide cyclase"/>
    <property type="match status" value="1"/>
</dbReference>
<dbReference type="Proteomes" id="UP001202831">
    <property type="component" value="Unassembled WGS sequence"/>
</dbReference>
<evidence type="ECO:0000259" key="3">
    <source>
        <dbReference type="PROSITE" id="PS50112"/>
    </source>
</evidence>
<dbReference type="Gene3D" id="3.20.20.450">
    <property type="entry name" value="EAL domain"/>
    <property type="match status" value="1"/>
</dbReference>
<dbReference type="InterPro" id="IPR013655">
    <property type="entry name" value="PAS_fold_3"/>
</dbReference>
<evidence type="ECO:0000256" key="2">
    <source>
        <dbReference type="SAM" id="Phobius"/>
    </source>
</evidence>
<dbReference type="InterPro" id="IPR000160">
    <property type="entry name" value="GGDEF_dom"/>
</dbReference>
<dbReference type="PROSITE" id="PS50883">
    <property type="entry name" value="EAL"/>
    <property type="match status" value="1"/>
</dbReference>
<dbReference type="InterPro" id="IPR000014">
    <property type="entry name" value="PAS"/>
</dbReference>
<feature type="coiled-coil region" evidence="1">
    <location>
        <begin position="31"/>
        <end position="65"/>
    </location>
</feature>
<dbReference type="EMBL" id="JAKIKT010000006">
    <property type="protein sequence ID" value="MCL2915027.1"/>
    <property type="molecule type" value="Genomic_DNA"/>
</dbReference>
<accession>A0ABT0N993</accession>
<organism evidence="7 8">
    <name type="scientific">Shewanella corallii</name>
    <dbReference type="NCBI Taxonomy" id="560080"/>
    <lineage>
        <taxon>Bacteria</taxon>
        <taxon>Pseudomonadati</taxon>
        <taxon>Pseudomonadota</taxon>
        <taxon>Gammaproteobacteria</taxon>
        <taxon>Alteromonadales</taxon>
        <taxon>Shewanellaceae</taxon>
        <taxon>Shewanella</taxon>
    </lineage>
</organism>